<dbReference type="EMBL" id="BAAADV010000004">
    <property type="protein sequence ID" value="GAA0674322.1"/>
    <property type="molecule type" value="Genomic_DNA"/>
</dbReference>
<proteinExistence type="predicted"/>
<feature type="transmembrane region" description="Helical" evidence="2">
    <location>
        <begin position="141"/>
        <end position="161"/>
    </location>
</feature>
<dbReference type="InterPro" id="IPR043812">
    <property type="entry name" value="DUF5794"/>
</dbReference>
<reference evidence="3 4" key="1">
    <citation type="journal article" date="2019" name="Int. J. Syst. Evol. Microbiol.">
        <title>The Global Catalogue of Microorganisms (GCM) 10K type strain sequencing project: providing services to taxonomists for standard genome sequencing and annotation.</title>
        <authorList>
            <consortium name="The Broad Institute Genomics Platform"/>
            <consortium name="The Broad Institute Genome Sequencing Center for Infectious Disease"/>
            <person name="Wu L."/>
            <person name="Ma J."/>
        </authorList>
    </citation>
    <scope>NUCLEOTIDE SEQUENCE [LARGE SCALE GENOMIC DNA]</scope>
    <source>
        <strain evidence="3 4">JCM 16328</strain>
    </source>
</reference>
<feature type="compositionally biased region" description="Basic and acidic residues" evidence="1">
    <location>
        <begin position="259"/>
        <end position="278"/>
    </location>
</feature>
<protein>
    <submittedName>
        <fullName evidence="3">DUF5794 domain-containing protein</fullName>
    </submittedName>
</protein>
<feature type="transmembrane region" description="Helical" evidence="2">
    <location>
        <begin position="201"/>
        <end position="221"/>
    </location>
</feature>
<feature type="transmembrane region" description="Helical" evidence="2">
    <location>
        <begin position="167"/>
        <end position="189"/>
    </location>
</feature>
<feature type="transmembrane region" description="Helical" evidence="2">
    <location>
        <begin position="51"/>
        <end position="70"/>
    </location>
</feature>
<feature type="transmembrane region" description="Helical" evidence="2">
    <location>
        <begin position="110"/>
        <end position="129"/>
    </location>
</feature>
<sequence>MSSSQHPVALEIEELVGGSTRLLATVMFLPLLDGIFPALVLAGALDSTAGILQVGLLVFGGSATVAVILAEMDGGPREQATTVLLVGVPLLALAAIEAALAPTIESVLEMVIFERFAALVILAVAAQTASARIGELLPRPAVIVGLGLFASLDVGGLQVALVTDPELVARGVAAAGVGVGFALAVALLAPTLRELVHLDRFRFGSAVALGLLPLSLLGYPFGDYAPLAVLGLTTLFALDPNAEPPGDAAVGSASTSEGGTERRSRETPAEVGGTDDHPLAAANPQVPDGGDRSRGWDTVGADDAEDGPGESREPWL</sequence>
<feature type="region of interest" description="Disordered" evidence="1">
    <location>
        <begin position="244"/>
        <end position="316"/>
    </location>
</feature>
<keyword evidence="2" id="KW-0812">Transmembrane</keyword>
<evidence type="ECO:0000313" key="3">
    <source>
        <dbReference type="EMBL" id="GAA0674322.1"/>
    </source>
</evidence>
<evidence type="ECO:0000256" key="2">
    <source>
        <dbReference type="SAM" id="Phobius"/>
    </source>
</evidence>
<name>A0AAV3TBB3_9EURY</name>
<dbReference type="Pfam" id="PF19107">
    <property type="entry name" value="DUF5794"/>
    <property type="match status" value="1"/>
</dbReference>
<comment type="caution">
    <text evidence="3">The sequence shown here is derived from an EMBL/GenBank/DDBJ whole genome shotgun (WGS) entry which is preliminary data.</text>
</comment>
<accession>A0AAV3TBB3</accession>
<feature type="transmembrane region" description="Helical" evidence="2">
    <location>
        <begin position="82"/>
        <end position="104"/>
    </location>
</feature>
<evidence type="ECO:0000313" key="4">
    <source>
        <dbReference type="Proteomes" id="UP001500420"/>
    </source>
</evidence>
<dbReference type="RefSeq" id="WP_343774071.1">
    <property type="nucleotide sequence ID" value="NZ_BAAADV010000004.1"/>
</dbReference>
<keyword evidence="4" id="KW-1185">Reference proteome</keyword>
<dbReference type="AlphaFoldDB" id="A0AAV3TBB3"/>
<gene>
    <name evidence="3" type="ORF">GCM10009020_22060</name>
</gene>
<evidence type="ECO:0000256" key="1">
    <source>
        <dbReference type="SAM" id="MobiDB-lite"/>
    </source>
</evidence>
<feature type="transmembrane region" description="Helical" evidence="2">
    <location>
        <begin position="21"/>
        <end position="45"/>
    </location>
</feature>
<dbReference type="Proteomes" id="UP001500420">
    <property type="component" value="Unassembled WGS sequence"/>
</dbReference>
<keyword evidence="2" id="KW-0472">Membrane</keyword>
<organism evidence="3 4">
    <name type="scientific">Natronoarchaeum mannanilyticum</name>
    <dbReference type="NCBI Taxonomy" id="926360"/>
    <lineage>
        <taxon>Archaea</taxon>
        <taxon>Methanobacteriati</taxon>
        <taxon>Methanobacteriota</taxon>
        <taxon>Stenosarchaea group</taxon>
        <taxon>Halobacteria</taxon>
        <taxon>Halobacteriales</taxon>
        <taxon>Natronoarchaeaceae</taxon>
    </lineage>
</organism>
<keyword evidence="2" id="KW-1133">Transmembrane helix</keyword>